<evidence type="ECO:0000313" key="2">
    <source>
        <dbReference type="EMBL" id="CCV64491.1"/>
    </source>
</evidence>
<dbReference type="SUPFAM" id="SSF55729">
    <property type="entry name" value="Acyl-CoA N-acyltransferases (Nat)"/>
    <property type="match status" value="1"/>
</dbReference>
<dbReference type="Proteomes" id="UP000032740">
    <property type="component" value="Chromosome"/>
</dbReference>
<reference evidence="2 3" key="1">
    <citation type="journal article" date="2013" name="J. Mol. Microbiol. Biotechnol.">
        <title>Analysis of the Complete Genomes of Acholeplasma brassicae , A. palmae and A. laidlawii and Their Comparison to the Obligate Parasites from ' Candidatus Phytoplasma'.</title>
        <authorList>
            <person name="Kube M."/>
            <person name="Siewert C."/>
            <person name="Migdoll A.M."/>
            <person name="Duduk B."/>
            <person name="Holz S."/>
            <person name="Rabus R."/>
            <person name="Seemuller E."/>
            <person name="Mitrovic J."/>
            <person name="Muller I."/>
            <person name="Buttner C."/>
            <person name="Reinhardt R."/>
        </authorList>
    </citation>
    <scope>NUCLEOTIDE SEQUENCE [LARGE SCALE GENOMIC DNA]</scope>
    <source>
        <strain evidence="2 3">J233</strain>
    </source>
</reference>
<dbReference type="EMBL" id="FO681347">
    <property type="protein sequence ID" value="CCV64491.1"/>
    <property type="molecule type" value="Genomic_DNA"/>
</dbReference>
<keyword evidence="3" id="KW-1185">Reference proteome</keyword>
<evidence type="ECO:0000259" key="1">
    <source>
        <dbReference type="Pfam" id="PF00583"/>
    </source>
</evidence>
<dbReference type="GO" id="GO:0016747">
    <property type="term" value="F:acyltransferase activity, transferring groups other than amino-acyl groups"/>
    <property type="evidence" value="ECO:0007669"/>
    <property type="project" value="InterPro"/>
</dbReference>
<feature type="domain" description="N-acetyltransferase" evidence="1">
    <location>
        <begin position="251"/>
        <end position="341"/>
    </location>
</feature>
<evidence type="ECO:0000313" key="3">
    <source>
        <dbReference type="Proteomes" id="UP000032740"/>
    </source>
</evidence>
<dbReference type="InterPro" id="IPR039968">
    <property type="entry name" value="BcerS-like"/>
</dbReference>
<name>U4KRW1_ALTPJ</name>
<sequence>MYKIIEVTNKRLGKKFTDFPNILYKNNENYVPALSADENTVFNPKKNPVHEYCESIRFLALDENNKIVGRIAGIINHKFNDAKNEKVLRFSRLDMIDDIKVTELLFDTVIKWGKAKGMSTIIGPIGFTDLDLQGLLVEGFNEFGSFITIYNDSYYMHHLERLGFVKDVDWLEKKIKWPTEVPEKIKKGAEIVQKRYGYRVVKPTSRKDALIKADIAFGVYNKAFNDLYGFFPISEKVKHYYLKQVALILQLDYIWFIYDKTDEIVGFGVMMPSLAAASKKNNGKLIPFGWLRILKALKKHDVIDFYFIAVDPKHQGKGVATLILNDGIIVGNKHNVKYAETGPELEENHAIHAQWKAFDVDEHKRRRCYKKAM</sequence>
<dbReference type="CDD" id="cd04301">
    <property type="entry name" value="NAT_SF"/>
    <property type="match status" value="1"/>
</dbReference>
<organism evidence="2 3">
    <name type="scientific">Alteracholeplasma palmae (strain ATCC 49389 / J233)</name>
    <name type="common">Acholeplasma palmae</name>
    <dbReference type="NCBI Taxonomy" id="1318466"/>
    <lineage>
        <taxon>Bacteria</taxon>
        <taxon>Bacillati</taxon>
        <taxon>Mycoplasmatota</taxon>
        <taxon>Mollicutes</taxon>
        <taxon>Acholeplasmatales</taxon>
        <taxon>Acholeplasmataceae</taxon>
        <taxon>Acholeplasma</taxon>
    </lineage>
</organism>
<dbReference type="OrthoDB" id="9806005at2"/>
<dbReference type="HOGENOM" id="CLU_053649_0_0_14"/>
<dbReference type="STRING" id="1318466.BN85409140"/>
<proteinExistence type="predicted"/>
<gene>
    <name evidence="2" type="ORF">BN85409140</name>
</gene>
<dbReference type="InterPro" id="IPR016181">
    <property type="entry name" value="Acyl_CoA_acyltransferase"/>
</dbReference>
<dbReference type="KEGG" id="apal:BN85409140"/>
<dbReference type="Gene3D" id="3.40.630.30">
    <property type="match status" value="1"/>
</dbReference>
<dbReference type="RefSeq" id="WP_026660056.1">
    <property type="nucleotide sequence ID" value="NC_022538.1"/>
</dbReference>
<protein>
    <recommendedName>
        <fullName evidence="1">N-acetyltransferase domain-containing protein</fullName>
    </recommendedName>
</protein>
<dbReference type="AlphaFoldDB" id="U4KRW1"/>
<dbReference type="PANTHER" id="PTHR41368">
    <property type="entry name" value="PROTEIN YGHO"/>
    <property type="match status" value="1"/>
</dbReference>
<dbReference type="PANTHER" id="PTHR41368:SF1">
    <property type="entry name" value="PROTEIN YGHO"/>
    <property type="match status" value="1"/>
</dbReference>
<dbReference type="Pfam" id="PF00583">
    <property type="entry name" value="Acetyltransf_1"/>
    <property type="match status" value="1"/>
</dbReference>
<accession>U4KRW1</accession>
<dbReference type="InterPro" id="IPR000182">
    <property type="entry name" value="GNAT_dom"/>
</dbReference>